<dbReference type="RefSeq" id="WP_144852282.1">
    <property type="nucleotide sequence ID" value="NZ_VNJI01000041.1"/>
</dbReference>
<protein>
    <submittedName>
        <fullName evidence="1">HNH endonuclease</fullName>
    </submittedName>
</protein>
<name>A0A559K504_9BACL</name>
<evidence type="ECO:0000313" key="2">
    <source>
        <dbReference type="Proteomes" id="UP000317036"/>
    </source>
</evidence>
<gene>
    <name evidence="1" type="ORF">FPZ49_25085</name>
</gene>
<dbReference type="Proteomes" id="UP000317036">
    <property type="component" value="Unassembled WGS sequence"/>
</dbReference>
<keyword evidence="1" id="KW-0255">Endonuclease</keyword>
<keyword evidence="2" id="KW-1185">Reference proteome</keyword>
<reference evidence="1 2" key="1">
    <citation type="submission" date="2019-07" db="EMBL/GenBank/DDBJ databases">
        <authorList>
            <person name="Kim J."/>
        </authorList>
    </citation>
    <scope>NUCLEOTIDE SEQUENCE [LARGE SCALE GENOMIC DNA]</scope>
    <source>
        <strain evidence="1 2">JC52</strain>
    </source>
</reference>
<dbReference type="OrthoDB" id="2662325at2"/>
<accession>A0A559K504</accession>
<dbReference type="AlphaFoldDB" id="A0A559K504"/>
<proteinExistence type="predicted"/>
<keyword evidence="1" id="KW-0540">Nuclease</keyword>
<keyword evidence="1" id="KW-0378">Hydrolase</keyword>
<evidence type="ECO:0000313" key="1">
    <source>
        <dbReference type="EMBL" id="TVY07187.1"/>
    </source>
</evidence>
<comment type="caution">
    <text evidence="1">The sequence shown here is derived from an EMBL/GenBank/DDBJ whole genome shotgun (WGS) entry which is preliminary data.</text>
</comment>
<dbReference type="EMBL" id="VNJI01000041">
    <property type="protein sequence ID" value="TVY07187.1"/>
    <property type="molecule type" value="Genomic_DNA"/>
</dbReference>
<organism evidence="1 2">
    <name type="scientific">Paenibacillus cremeus</name>
    <dbReference type="NCBI Taxonomy" id="2163881"/>
    <lineage>
        <taxon>Bacteria</taxon>
        <taxon>Bacillati</taxon>
        <taxon>Bacillota</taxon>
        <taxon>Bacilli</taxon>
        <taxon>Bacillales</taxon>
        <taxon>Paenibacillaceae</taxon>
        <taxon>Paenibacillus</taxon>
    </lineage>
</organism>
<dbReference type="GO" id="GO:0004519">
    <property type="term" value="F:endonuclease activity"/>
    <property type="evidence" value="ECO:0007669"/>
    <property type="project" value="UniProtKB-KW"/>
</dbReference>
<sequence length="185" mass="21934">MAFKKKIKNVAPWHQNILSHHHPKLSAKDRGEFPLTVIEELIIEAEGKCQSCFAKRDTITHHVMPRGRQGRGVKTNGLRCCIICHDQIHRNEVQLQHWIHVYQQRYGAHFWFDEEDWDEYNRKQAVERETEKWKNQQLMKLKPIIDTLSKATSRDLQVNEIDFLLSLNKKEITILVNMMQDIAKL</sequence>